<name>A0A1I2J401_9GAMM</name>
<evidence type="ECO:0000313" key="2">
    <source>
        <dbReference type="Proteomes" id="UP000199771"/>
    </source>
</evidence>
<dbReference type="OrthoDB" id="9789573at2"/>
<dbReference type="Pfam" id="PF02566">
    <property type="entry name" value="OsmC"/>
    <property type="match status" value="1"/>
</dbReference>
<protein>
    <submittedName>
        <fullName evidence="1">Uncharacterized OsmC-related protein</fullName>
    </submittedName>
</protein>
<keyword evidence="2" id="KW-1185">Reference proteome</keyword>
<dbReference type="SUPFAM" id="SSF82784">
    <property type="entry name" value="OsmC-like"/>
    <property type="match status" value="1"/>
</dbReference>
<reference evidence="1 2" key="1">
    <citation type="submission" date="2016-10" db="EMBL/GenBank/DDBJ databases">
        <authorList>
            <person name="de Groot N.N."/>
        </authorList>
    </citation>
    <scope>NUCLEOTIDE SEQUENCE [LARGE SCALE GENOMIC DNA]</scope>
    <source>
        <strain evidence="1 2">DSM 23609</strain>
    </source>
</reference>
<accession>A0A1I2J401</accession>
<dbReference type="InterPro" id="IPR036102">
    <property type="entry name" value="OsmC/Ohrsf"/>
</dbReference>
<dbReference type="InterPro" id="IPR003718">
    <property type="entry name" value="OsmC/Ohr_fam"/>
</dbReference>
<gene>
    <name evidence="1" type="ORF">SAMN04488120_105162</name>
</gene>
<organism evidence="1 2">
    <name type="scientific">Fontimonas thermophila</name>
    <dbReference type="NCBI Taxonomy" id="1076937"/>
    <lineage>
        <taxon>Bacteria</taxon>
        <taxon>Pseudomonadati</taxon>
        <taxon>Pseudomonadota</taxon>
        <taxon>Gammaproteobacteria</taxon>
        <taxon>Nevskiales</taxon>
        <taxon>Nevskiaceae</taxon>
        <taxon>Fontimonas</taxon>
    </lineage>
</organism>
<proteinExistence type="predicted"/>
<dbReference type="AlphaFoldDB" id="A0A1I2J401"/>
<sequence length="152" mass="16978">MSMTEIPPQQPQGHVAVYEASVGSYVQHVRMGVHLAFADEPEDAGGSNRGPNPYEYLLAALGSCTSMTLRMYAERKRLPLERVGVMLRHRKVHAADCAECETRDGKVDEIERVITLEGPLSEEQRARLLEIADKCPVHRTLTARIRIVSRLA</sequence>
<dbReference type="Gene3D" id="3.30.300.20">
    <property type="match status" value="1"/>
</dbReference>
<dbReference type="PANTHER" id="PTHR39624:SF2">
    <property type="entry name" value="OSMC-LIKE PROTEIN"/>
    <property type="match status" value="1"/>
</dbReference>
<dbReference type="STRING" id="1076937.SAMN04488120_105162"/>
<evidence type="ECO:0000313" key="1">
    <source>
        <dbReference type="EMBL" id="SFF48730.1"/>
    </source>
</evidence>
<dbReference type="PANTHER" id="PTHR39624">
    <property type="entry name" value="PROTEIN INVOLVED IN RIMO-MEDIATED BETA-METHYLTHIOLATION OF RIBOSOMAL PROTEIN S12 YCAO"/>
    <property type="match status" value="1"/>
</dbReference>
<dbReference type="EMBL" id="FOOC01000005">
    <property type="protein sequence ID" value="SFF48730.1"/>
    <property type="molecule type" value="Genomic_DNA"/>
</dbReference>
<dbReference type="InterPro" id="IPR015946">
    <property type="entry name" value="KH_dom-like_a/b"/>
</dbReference>
<dbReference type="Proteomes" id="UP000199771">
    <property type="component" value="Unassembled WGS sequence"/>
</dbReference>